<keyword evidence="3" id="KW-1185">Reference proteome</keyword>
<accession>A0A4U0XKC9</accession>
<dbReference type="SUPFAM" id="SSF54695">
    <property type="entry name" value="POZ domain"/>
    <property type="match status" value="1"/>
</dbReference>
<name>A0A4U0XKC9_9PEZI</name>
<protein>
    <recommendedName>
        <fullName evidence="1">BTB domain-containing protein</fullName>
    </recommendedName>
</protein>
<dbReference type="Proteomes" id="UP000308768">
    <property type="component" value="Unassembled WGS sequence"/>
</dbReference>
<dbReference type="PROSITE" id="PS50097">
    <property type="entry name" value="BTB"/>
    <property type="match status" value="1"/>
</dbReference>
<proteinExistence type="predicted"/>
<gene>
    <name evidence="2" type="ORF">B0A49_04134</name>
</gene>
<organism evidence="2 3">
    <name type="scientific">Cryomyces minteri</name>
    <dbReference type="NCBI Taxonomy" id="331657"/>
    <lineage>
        <taxon>Eukaryota</taxon>
        <taxon>Fungi</taxon>
        <taxon>Dikarya</taxon>
        <taxon>Ascomycota</taxon>
        <taxon>Pezizomycotina</taxon>
        <taxon>Dothideomycetes</taxon>
        <taxon>Dothideomycetes incertae sedis</taxon>
        <taxon>Cryomyces</taxon>
    </lineage>
</organism>
<evidence type="ECO:0000313" key="2">
    <source>
        <dbReference type="EMBL" id="TKA76697.1"/>
    </source>
</evidence>
<dbReference type="CDD" id="cd18186">
    <property type="entry name" value="BTB_POZ_ZBTB_KLHL-like"/>
    <property type="match status" value="1"/>
</dbReference>
<sequence>MSNTNVQGAMSQETLDLPNVLNRLSGYVFAVVVGTDPHIKTWILPSALLSHHSRFFKAAIEGSFREAKESRVTLSEENPVVFEHFVQWMYIGDYYHPKKAEEGLVQCDVPMRSAEVWVLADRLCCMGLKDHAMRHLIQMHERHVSDLTSLCFMRPDIVAYAFANTAPNSKLRVFCVDSLVWHAKQNDHDREMRMVDMDTPEWDILYGNCDDFFQAFFRKSYMYQGTFFVFPWNEDALKEQYFEGVPPLPACLGNNNSSGETIGAAVVQKGAKKRKVGKVR</sequence>
<dbReference type="PANTHER" id="PTHR47843:SF2">
    <property type="entry name" value="BTB DOMAIN-CONTAINING PROTEIN"/>
    <property type="match status" value="1"/>
</dbReference>
<dbReference type="STRING" id="331657.A0A4U0XKC9"/>
<dbReference type="InterPro" id="IPR000210">
    <property type="entry name" value="BTB/POZ_dom"/>
</dbReference>
<dbReference type="Gene3D" id="3.30.710.10">
    <property type="entry name" value="Potassium Channel Kv1.1, Chain A"/>
    <property type="match status" value="1"/>
</dbReference>
<dbReference type="PANTHER" id="PTHR47843">
    <property type="entry name" value="BTB DOMAIN-CONTAINING PROTEIN-RELATED"/>
    <property type="match status" value="1"/>
</dbReference>
<evidence type="ECO:0000313" key="3">
    <source>
        <dbReference type="Proteomes" id="UP000308768"/>
    </source>
</evidence>
<dbReference type="OrthoDB" id="194443at2759"/>
<dbReference type="Pfam" id="PF00651">
    <property type="entry name" value="BTB"/>
    <property type="match status" value="1"/>
</dbReference>
<dbReference type="InterPro" id="IPR011333">
    <property type="entry name" value="SKP1/BTB/POZ_sf"/>
</dbReference>
<dbReference type="EMBL" id="NAJN01000224">
    <property type="protein sequence ID" value="TKA76697.1"/>
    <property type="molecule type" value="Genomic_DNA"/>
</dbReference>
<dbReference type="AlphaFoldDB" id="A0A4U0XKC9"/>
<feature type="domain" description="BTB" evidence="1">
    <location>
        <begin position="47"/>
        <end position="98"/>
    </location>
</feature>
<comment type="caution">
    <text evidence="2">The sequence shown here is derived from an EMBL/GenBank/DDBJ whole genome shotgun (WGS) entry which is preliminary data.</text>
</comment>
<reference evidence="2 3" key="1">
    <citation type="submission" date="2017-03" db="EMBL/GenBank/DDBJ databases">
        <title>Genomes of endolithic fungi from Antarctica.</title>
        <authorList>
            <person name="Coleine C."/>
            <person name="Masonjones S."/>
            <person name="Stajich J.E."/>
        </authorList>
    </citation>
    <scope>NUCLEOTIDE SEQUENCE [LARGE SCALE GENOMIC DNA]</scope>
    <source>
        <strain evidence="2 3">CCFEE 5187</strain>
    </source>
</reference>
<evidence type="ECO:0000259" key="1">
    <source>
        <dbReference type="PROSITE" id="PS50097"/>
    </source>
</evidence>